<dbReference type="Proteomes" id="UP001454036">
    <property type="component" value="Unassembled WGS sequence"/>
</dbReference>
<dbReference type="EMBL" id="BAABME010005110">
    <property type="protein sequence ID" value="GAA0164631.1"/>
    <property type="molecule type" value="Genomic_DNA"/>
</dbReference>
<dbReference type="AlphaFoldDB" id="A0AAV3QNQ4"/>
<evidence type="ECO:0000313" key="1">
    <source>
        <dbReference type="EMBL" id="GAA0164631.1"/>
    </source>
</evidence>
<organism evidence="1 2">
    <name type="scientific">Lithospermum erythrorhizon</name>
    <name type="common">Purple gromwell</name>
    <name type="synonym">Lithospermum officinale var. erythrorhizon</name>
    <dbReference type="NCBI Taxonomy" id="34254"/>
    <lineage>
        <taxon>Eukaryota</taxon>
        <taxon>Viridiplantae</taxon>
        <taxon>Streptophyta</taxon>
        <taxon>Embryophyta</taxon>
        <taxon>Tracheophyta</taxon>
        <taxon>Spermatophyta</taxon>
        <taxon>Magnoliopsida</taxon>
        <taxon>eudicotyledons</taxon>
        <taxon>Gunneridae</taxon>
        <taxon>Pentapetalae</taxon>
        <taxon>asterids</taxon>
        <taxon>lamiids</taxon>
        <taxon>Boraginales</taxon>
        <taxon>Boraginaceae</taxon>
        <taxon>Boraginoideae</taxon>
        <taxon>Lithospermeae</taxon>
        <taxon>Lithospermum</taxon>
    </lineage>
</organism>
<keyword evidence="2" id="KW-1185">Reference proteome</keyword>
<protein>
    <submittedName>
        <fullName evidence="1">Uncharacterized protein</fullName>
    </submittedName>
</protein>
<comment type="caution">
    <text evidence="1">The sequence shown here is derived from an EMBL/GenBank/DDBJ whole genome shotgun (WGS) entry which is preliminary data.</text>
</comment>
<gene>
    <name evidence="1" type="ORF">LIER_20223</name>
</gene>
<sequence length="106" mass="12140">MSTELPIYQYSPHLKFHDQRRDHERILIGQFNPLEVFFGVGQIWELEAHSCREGIDIAIGIRPSSAPRISSSFPRDDIYPPCDIGRTSEDSVLPLLKHMFTLCVSL</sequence>
<evidence type="ECO:0000313" key="2">
    <source>
        <dbReference type="Proteomes" id="UP001454036"/>
    </source>
</evidence>
<proteinExistence type="predicted"/>
<name>A0AAV3QNQ4_LITER</name>
<reference evidence="1 2" key="1">
    <citation type="submission" date="2024-01" db="EMBL/GenBank/DDBJ databases">
        <title>The complete chloroplast genome sequence of Lithospermum erythrorhizon: insights into the phylogenetic relationship among Boraginaceae species and the maternal lineages of purple gromwells.</title>
        <authorList>
            <person name="Okada T."/>
            <person name="Watanabe K."/>
        </authorList>
    </citation>
    <scope>NUCLEOTIDE SEQUENCE [LARGE SCALE GENOMIC DNA]</scope>
</reference>
<accession>A0AAV3QNQ4</accession>